<dbReference type="InterPro" id="IPR036388">
    <property type="entry name" value="WH-like_DNA-bd_sf"/>
</dbReference>
<dbReference type="CDD" id="cd06170">
    <property type="entry name" value="LuxR_C_like"/>
    <property type="match status" value="1"/>
</dbReference>
<dbReference type="InterPro" id="IPR000792">
    <property type="entry name" value="Tscrpt_reg_LuxR_C"/>
</dbReference>
<dbReference type="InterPro" id="IPR003593">
    <property type="entry name" value="AAA+_ATPase"/>
</dbReference>
<dbReference type="Pfam" id="PF00196">
    <property type="entry name" value="GerE"/>
    <property type="match status" value="1"/>
</dbReference>
<evidence type="ECO:0000256" key="2">
    <source>
        <dbReference type="ARBA" id="ARBA00022840"/>
    </source>
</evidence>
<dbReference type="Gene3D" id="1.10.10.10">
    <property type="entry name" value="Winged helix-like DNA-binding domain superfamily/Winged helix DNA-binding domain"/>
    <property type="match status" value="1"/>
</dbReference>
<dbReference type="PANTHER" id="PTHR16305">
    <property type="entry name" value="TESTICULAR SOLUBLE ADENYLYL CYCLASE"/>
    <property type="match status" value="1"/>
</dbReference>
<dbReference type="PRINTS" id="PR00038">
    <property type="entry name" value="HTHLUXR"/>
</dbReference>
<dbReference type="InterPro" id="IPR016032">
    <property type="entry name" value="Sig_transdc_resp-reg_C-effctor"/>
</dbReference>
<evidence type="ECO:0000256" key="3">
    <source>
        <dbReference type="SAM" id="MobiDB-lite"/>
    </source>
</evidence>
<dbReference type="SUPFAM" id="SSF52540">
    <property type="entry name" value="P-loop containing nucleoside triphosphate hydrolases"/>
    <property type="match status" value="1"/>
</dbReference>
<dbReference type="PROSITE" id="PS00622">
    <property type="entry name" value="HTH_LUXR_1"/>
    <property type="match status" value="1"/>
</dbReference>
<dbReference type="RefSeq" id="WP_318598131.1">
    <property type="nucleotide sequence ID" value="NZ_JAWSTH010000040.1"/>
</dbReference>
<dbReference type="SUPFAM" id="SSF48452">
    <property type="entry name" value="TPR-like"/>
    <property type="match status" value="1"/>
</dbReference>
<dbReference type="PANTHER" id="PTHR16305:SF35">
    <property type="entry name" value="TRANSCRIPTIONAL ACTIVATOR DOMAIN"/>
    <property type="match status" value="1"/>
</dbReference>
<comment type="caution">
    <text evidence="5">The sequence shown here is derived from an EMBL/GenBank/DDBJ whole genome shotgun (WGS) entry which is preliminary data.</text>
</comment>
<evidence type="ECO:0000259" key="4">
    <source>
        <dbReference type="PROSITE" id="PS50043"/>
    </source>
</evidence>
<keyword evidence="2" id="KW-0067">ATP-binding</keyword>
<dbReference type="Proteomes" id="UP001284601">
    <property type="component" value="Unassembled WGS sequence"/>
</dbReference>
<gene>
    <name evidence="5" type="ORF">R7226_15705</name>
</gene>
<feature type="region of interest" description="Disordered" evidence="3">
    <location>
        <begin position="934"/>
        <end position="955"/>
    </location>
</feature>
<dbReference type="Pfam" id="PF13191">
    <property type="entry name" value="AAA_16"/>
    <property type="match status" value="1"/>
</dbReference>
<dbReference type="SMART" id="SM00421">
    <property type="entry name" value="HTH_LUXR"/>
    <property type="match status" value="1"/>
</dbReference>
<dbReference type="EMBL" id="JAWSTH010000040">
    <property type="protein sequence ID" value="MDW5595793.1"/>
    <property type="molecule type" value="Genomic_DNA"/>
</dbReference>
<dbReference type="SMART" id="SM00382">
    <property type="entry name" value="AAA"/>
    <property type="match status" value="1"/>
</dbReference>
<sequence length="955" mass="101849">MQTDDARVRRRAAMPLIGRAPELAELLRLIAGDEAADDAGGRVVLLRGEAGIGKSHLLAHAVATLTADGWIGFDVRADELDRLVPYAALRHAVAAHAAALGGDLAQLASALVAALDVATAQPLPSLHVAAARFFAALADQRPVVLAFDELALIDDDTLALIASLLRQRERHPLVLAGNLRRPEGARHGALERALERLGRDDQVRELELGPLADDAVAELVATLLGGAPAAGVVATVQRRSAGNPFFAEQCALDLAEARAWSADDGTRPPAFSEDRRRAFLDRVLRVGPRSRRIGQAVALLGVVGFARIELAADLAGLAPAEADAAFDALVERGILQPVAGGGYRLCHQLVRDALYQEIGPAERWRWHHVAADRLLELPSSPAVDLEVAAHLGEVAEMGDGRAIAVLSRAAERACATAPQSSIPWFERALAITPPDDPRHAPLAARLARALFLAGRPREAVEVGRSALATLPEGPARARLVTLVVDGLVLAAEMDEAADLVDAELAAGGASVRFLAKAAHVLMGVNRPADALASAAAAERALPQAPVQERILALGHLMRMRYLQPRYDLLPRIWRELEEAAADAPLPSRLAAYQAISYAQAAIGDTRRASLSIGHAQQLLAELGWAVYREDLAIAQMQNAAHLGDWTAALALIESLTDELETAGTLTQLGVLRALEIELRANRGEWAHARRAAEKPLSGNPHCDPLHVWAHAGIELLTGDVDAARARLEQHLEAPSIPGWARALLLSRLADVVTEAGRPQLAVDLLAGPMRQGFDVLDYPTHIAIRLAHGRAAGDPAALHEALALADEHGLALLRGRAHLLLGAQDVEAEQHLTAAAQIFQSLGAAPWRRRTVVELRRRGLKIPRQRTRPHALLTETELQIARLVQQGRRNREIAATVFLSVKTVEANLSRIYAKTGCAGRLELARAIDAGWLDGDGDGDERDGAPAPPAAAAPTP</sequence>
<keyword evidence="6" id="KW-1185">Reference proteome</keyword>
<feature type="domain" description="HTH luxR-type" evidence="4">
    <location>
        <begin position="866"/>
        <end position="931"/>
    </location>
</feature>
<feature type="compositionally biased region" description="Pro residues" evidence="3">
    <location>
        <begin position="945"/>
        <end position="955"/>
    </location>
</feature>
<evidence type="ECO:0000256" key="1">
    <source>
        <dbReference type="ARBA" id="ARBA00022741"/>
    </source>
</evidence>
<name>A0ABU4HR35_9ACTN</name>
<protein>
    <submittedName>
        <fullName evidence="5">AAA family ATPase</fullName>
    </submittedName>
</protein>
<dbReference type="Gene3D" id="3.40.50.300">
    <property type="entry name" value="P-loop containing nucleotide triphosphate hydrolases"/>
    <property type="match status" value="1"/>
</dbReference>
<evidence type="ECO:0000313" key="6">
    <source>
        <dbReference type="Proteomes" id="UP001284601"/>
    </source>
</evidence>
<evidence type="ECO:0000313" key="5">
    <source>
        <dbReference type="EMBL" id="MDW5595793.1"/>
    </source>
</evidence>
<dbReference type="InterPro" id="IPR027417">
    <property type="entry name" value="P-loop_NTPase"/>
</dbReference>
<reference evidence="6" key="1">
    <citation type="submission" date="2023-07" db="EMBL/GenBank/DDBJ databases">
        <title>Conexibacter stalactiti sp. nov., isolated from stalactites in a lava cave and emended description of the genus Conexibacter.</title>
        <authorList>
            <person name="Lee S.D."/>
        </authorList>
    </citation>
    <scope>NUCLEOTIDE SEQUENCE [LARGE SCALE GENOMIC DNA]</scope>
    <source>
        <strain evidence="6">KCTC 39840</strain>
    </source>
</reference>
<accession>A0ABU4HR35</accession>
<proteinExistence type="predicted"/>
<keyword evidence="1" id="KW-0547">Nucleotide-binding</keyword>
<dbReference type="PROSITE" id="PS50043">
    <property type="entry name" value="HTH_LUXR_2"/>
    <property type="match status" value="1"/>
</dbReference>
<organism evidence="5 6">
    <name type="scientific">Conexibacter stalactiti</name>
    <dbReference type="NCBI Taxonomy" id="1940611"/>
    <lineage>
        <taxon>Bacteria</taxon>
        <taxon>Bacillati</taxon>
        <taxon>Actinomycetota</taxon>
        <taxon>Thermoleophilia</taxon>
        <taxon>Solirubrobacterales</taxon>
        <taxon>Conexibacteraceae</taxon>
        <taxon>Conexibacter</taxon>
    </lineage>
</organism>
<dbReference type="SUPFAM" id="SSF46894">
    <property type="entry name" value="C-terminal effector domain of the bipartite response regulators"/>
    <property type="match status" value="1"/>
</dbReference>
<dbReference type="InterPro" id="IPR011990">
    <property type="entry name" value="TPR-like_helical_dom_sf"/>
</dbReference>
<dbReference type="InterPro" id="IPR041664">
    <property type="entry name" value="AAA_16"/>
</dbReference>